<accession>A0ACC1BRY0</accession>
<keyword evidence="2" id="KW-1185">Reference proteome</keyword>
<comment type="caution">
    <text evidence="1">The sequence shown here is derived from an EMBL/GenBank/DDBJ whole genome shotgun (WGS) entry which is preliminary data.</text>
</comment>
<evidence type="ECO:0000313" key="1">
    <source>
        <dbReference type="EMBL" id="KAJ0101852.1"/>
    </source>
</evidence>
<organism evidence="1 2">
    <name type="scientific">Pistacia atlantica</name>
    <dbReference type="NCBI Taxonomy" id="434234"/>
    <lineage>
        <taxon>Eukaryota</taxon>
        <taxon>Viridiplantae</taxon>
        <taxon>Streptophyta</taxon>
        <taxon>Embryophyta</taxon>
        <taxon>Tracheophyta</taxon>
        <taxon>Spermatophyta</taxon>
        <taxon>Magnoliopsida</taxon>
        <taxon>eudicotyledons</taxon>
        <taxon>Gunneridae</taxon>
        <taxon>Pentapetalae</taxon>
        <taxon>rosids</taxon>
        <taxon>malvids</taxon>
        <taxon>Sapindales</taxon>
        <taxon>Anacardiaceae</taxon>
        <taxon>Pistacia</taxon>
    </lineage>
</organism>
<sequence length="42" mass="4751">MRLNLSLGCKACLELLDSCNINFESLSKDGVINASRKHTWRN</sequence>
<evidence type="ECO:0000313" key="2">
    <source>
        <dbReference type="Proteomes" id="UP001164250"/>
    </source>
</evidence>
<dbReference type="Proteomes" id="UP001164250">
    <property type="component" value="Chromosome 3"/>
</dbReference>
<protein>
    <submittedName>
        <fullName evidence="1">Uncharacterized protein</fullName>
    </submittedName>
</protein>
<reference evidence="2" key="1">
    <citation type="journal article" date="2023" name="G3 (Bethesda)">
        <title>Genome assembly and association tests identify interacting loci associated with vigor, precocity, and sex in interspecific pistachio rootstocks.</title>
        <authorList>
            <person name="Palmer W."/>
            <person name="Jacygrad E."/>
            <person name="Sagayaradj S."/>
            <person name="Cavanaugh K."/>
            <person name="Han R."/>
            <person name="Bertier L."/>
            <person name="Beede B."/>
            <person name="Kafkas S."/>
            <person name="Golino D."/>
            <person name="Preece J."/>
            <person name="Michelmore R."/>
        </authorList>
    </citation>
    <scope>NUCLEOTIDE SEQUENCE [LARGE SCALE GENOMIC DNA]</scope>
</reference>
<proteinExistence type="predicted"/>
<gene>
    <name evidence="1" type="ORF">Patl1_05862</name>
</gene>
<name>A0ACC1BRY0_9ROSI</name>
<dbReference type="EMBL" id="CM047899">
    <property type="protein sequence ID" value="KAJ0101852.1"/>
    <property type="molecule type" value="Genomic_DNA"/>
</dbReference>